<keyword evidence="3" id="KW-0413">Isomerase</keyword>
<organism evidence="3 4">
    <name type="scientific">Microbacterium amylolyticum</name>
    <dbReference type="NCBI Taxonomy" id="936337"/>
    <lineage>
        <taxon>Bacteria</taxon>
        <taxon>Bacillati</taxon>
        <taxon>Actinomycetota</taxon>
        <taxon>Actinomycetes</taxon>
        <taxon>Micrococcales</taxon>
        <taxon>Microbacteriaceae</taxon>
        <taxon>Microbacterium</taxon>
    </lineage>
</organism>
<dbReference type="SUPFAM" id="SSF51182">
    <property type="entry name" value="RmlC-like cupins"/>
    <property type="match status" value="1"/>
</dbReference>
<dbReference type="EMBL" id="JAGIOL010000001">
    <property type="protein sequence ID" value="MBP2437052.1"/>
    <property type="molecule type" value="Genomic_DNA"/>
</dbReference>
<dbReference type="InterPro" id="IPR011051">
    <property type="entry name" value="RmlC_Cupin_sf"/>
</dbReference>
<keyword evidence="2" id="KW-0862">Zinc</keyword>
<reference evidence="3 4" key="1">
    <citation type="submission" date="2021-03" db="EMBL/GenBank/DDBJ databases">
        <title>Sequencing the genomes of 1000 actinobacteria strains.</title>
        <authorList>
            <person name="Klenk H.-P."/>
        </authorList>
    </citation>
    <scope>NUCLEOTIDE SEQUENCE [LARGE SCALE GENOMIC DNA]</scope>
    <source>
        <strain evidence="3 4">DSM 24221</strain>
    </source>
</reference>
<dbReference type="PANTHER" id="PTHR42742">
    <property type="entry name" value="TRANSCRIPTIONAL REPRESSOR MPRA"/>
    <property type="match status" value="1"/>
</dbReference>
<dbReference type="InterPro" id="IPR014710">
    <property type="entry name" value="RmlC-like_jellyroll"/>
</dbReference>
<sequence length="192" mass="20411">MGLKRDISKPDLLRLIEKQDTAALLDVLHEVPGRGGDVVFVPPGTLHAIGQGILLVEAQEPEDLSILVEWEGFDLDGSRHGHLGLGFDRAIDAIDLRGVAPADVSALVRRSELPAPAEEYFRMERVVCHSSATIGMGFAVLVVTVGEATLRPATGDPLRVTRGSTVLAPFAAGDIDVDGEGEILVVRPPRVG</sequence>
<evidence type="ECO:0000313" key="4">
    <source>
        <dbReference type="Proteomes" id="UP001519362"/>
    </source>
</evidence>
<evidence type="ECO:0000256" key="2">
    <source>
        <dbReference type="ARBA" id="ARBA00022833"/>
    </source>
</evidence>
<name>A0ABS4ZIG1_9MICO</name>
<protein>
    <submittedName>
        <fullName evidence="3">Mannose-6-phosphate isomerase class I</fullName>
    </submittedName>
</protein>
<dbReference type="GO" id="GO:0016853">
    <property type="term" value="F:isomerase activity"/>
    <property type="evidence" value="ECO:0007669"/>
    <property type="project" value="UniProtKB-KW"/>
</dbReference>
<evidence type="ECO:0000313" key="3">
    <source>
        <dbReference type="EMBL" id="MBP2437052.1"/>
    </source>
</evidence>
<dbReference type="Proteomes" id="UP001519362">
    <property type="component" value="Unassembled WGS sequence"/>
</dbReference>
<keyword evidence="4" id="KW-1185">Reference proteome</keyword>
<gene>
    <name evidence="3" type="ORF">JOF34_001638</name>
</gene>
<accession>A0ABS4ZIG1</accession>
<comment type="caution">
    <text evidence="3">The sequence shown here is derived from an EMBL/GenBank/DDBJ whole genome shotgun (WGS) entry which is preliminary data.</text>
</comment>
<keyword evidence="1" id="KW-0479">Metal-binding</keyword>
<proteinExistence type="predicted"/>
<dbReference type="InterPro" id="IPR051804">
    <property type="entry name" value="Carb_Metab_Reg_Kinase/Isom"/>
</dbReference>
<dbReference type="RefSeq" id="WP_165134888.1">
    <property type="nucleotide sequence ID" value="NZ_CP049253.1"/>
</dbReference>
<dbReference type="Gene3D" id="2.60.120.10">
    <property type="entry name" value="Jelly Rolls"/>
    <property type="match status" value="2"/>
</dbReference>
<dbReference type="PANTHER" id="PTHR42742:SF3">
    <property type="entry name" value="FRUCTOKINASE"/>
    <property type="match status" value="1"/>
</dbReference>
<evidence type="ECO:0000256" key="1">
    <source>
        <dbReference type="ARBA" id="ARBA00022723"/>
    </source>
</evidence>